<dbReference type="EMBL" id="QKYT01001048">
    <property type="protein sequence ID" value="RIA80095.1"/>
    <property type="molecule type" value="Genomic_DNA"/>
</dbReference>
<evidence type="ECO:0000256" key="1">
    <source>
        <dbReference type="SAM" id="MobiDB-lite"/>
    </source>
</evidence>
<protein>
    <submittedName>
        <fullName evidence="2">Uncharacterized protein</fullName>
    </submittedName>
</protein>
<evidence type="ECO:0000313" key="3">
    <source>
        <dbReference type="Proteomes" id="UP000265703"/>
    </source>
</evidence>
<feature type="compositionally biased region" description="Polar residues" evidence="1">
    <location>
        <begin position="34"/>
        <end position="43"/>
    </location>
</feature>
<keyword evidence="3" id="KW-1185">Reference proteome</keyword>
<proteinExistence type="predicted"/>
<organism evidence="2 3">
    <name type="scientific">Glomus cerebriforme</name>
    <dbReference type="NCBI Taxonomy" id="658196"/>
    <lineage>
        <taxon>Eukaryota</taxon>
        <taxon>Fungi</taxon>
        <taxon>Fungi incertae sedis</taxon>
        <taxon>Mucoromycota</taxon>
        <taxon>Glomeromycotina</taxon>
        <taxon>Glomeromycetes</taxon>
        <taxon>Glomerales</taxon>
        <taxon>Glomeraceae</taxon>
        <taxon>Glomus</taxon>
    </lineage>
</organism>
<accession>A0A397S6Y4</accession>
<sequence>EEEVDNFLDESHKKIISDSIRQRNKEKKLKKAEQTSLNQDQESNIGLTVDNCISEIPFTSGKENYVTENSETNKKISSSTSSLPTDVEDFLKTLADDETANWVTPTKTNDDDDVYFEESEEETNVITPAKTDDDVYFEESEEMNIVTLAKADDYDNLYFDETNEVNSYDGDSNSCSDDSVMEDMKEKPHQ</sequence>
<feature type="region of interest" description="Disordered" evidence="1">
    <location>
        <begin position="24"/>
        <end position="43"/>
    </location>
</feature>
<name>A0A397S6Y4_9GLOM</name>
<dbReference type="AlphaFoldDB" id="A0A397S6Y4"/>
<feature type="compositionally biased region" description="Polar residues" evidence="1">
    <location>
        <begin position="164"/>
        <end position="177"/>
    </location>
</feature>
<feature type="region of interest" description="Disordered" evidence="1">
    <location>
        <begin position="163"/>
        <end position="190"/>
    </location>
</feature>
<reference evidence="2 3" key="1">
    <citation type="submission" date="2018-06" db="EMBL/GenBank/DDBJ databases">
        <title>Comparative genomics reveals the genomic features of Rhizophagus irregularis, R. cerebriforme, R. diaphanum and Gigaspora rosea, and their symbiotic lifestyle signature.</title>
        <authorList>
            <person name="Morin E."/>
            <person name="San Clemente H."/>
            <person name="Chen E.C.H."/>
            <person name="De La Providencia I."/>
            <person name="Hainaut M."/>
            <person name="Kuo A."/>
            <person name="Kohler A."/>
            <person name="Murat C."/>
            <person name="Tang N."/>
            <person name="Roy S."/>
            <person name="Loubradou J."/>
            <person name="Henrissat B."/>
            <person name="Grigoriev I.V."/>
            <person name="Corradi N."/>
            <person name="Roux C."/>
            <person name="Martin F.M."/>
        </authorList>
    </citation>
    <scope>NUCLEOTIDE SEQUENCE [LARGE SCALE GENOMIC DNA]</scope>
    <source>
        <strain evidence="2 3">DAOM 227022</strain>
    </source>
</reference>
<gene>
    <name evidence="2" type="ORF">C1645_839301</name>
</gene>
<evidence type="ECO:0000313" key="2">
    <source>
        <dbReference type="EMBL" id="RIA80095.1"/>
    </source>
</evidence>
<feature type="non-terminal residue" evidence="2">
    <location>
        <position position="1"/>
    </location>
</feature>
<dbReference type="Proteomes" id="UP000265703">
    <property type="component" value="Unassembled WGS sequence"/>
</dbReference>
<comment type="caution">
    <text evidence="2">The sequence shown here is derived from an EMBL/GenBank/DDBJ whole genome shotgun (WGS) entry which is preliminary data.</text>
</comment>